<dbReference type="OrthoDB" id="9777755at2"/>
<accession>A0A544QWP7</accession>
<feature type="transmembrane region" description="Helical" evidence="1">
    <location>
        <begin position="269"/>
        <end position="287"/>
    </location>
</feature>
<feature type="transmembrane region" description="Helical" evidence="1">
    <location>
        <begin position="240"/>
        <end position="262"/>
    </location>
</feature>
<dbReference type="Pfam" id="PF02517">
    <property type="entry name" value="Rce1-like"/>
    <property type="match status" value="1"/>
</dbReference>
<dbReference type="GO" id="GO:0080120">
    <property type="term" value="P:CAAX-box protein maturation"/>
    <property type="evidence" value="ECO:0007669"/>
    <property type="project" value="UniProtKB-ARBA"/>
</dbReference>
<feature type="transmembrane region" description="Helical" evidence="1">
    <location>
        <begin position="96"/>
        <end position="114"/>
    </location>
</feature>
<dbReference type="InterPro" id="IPR003675">
    <property type="entry name" value="Rce1/LyrA-like_dom"/>
</dbReference>
<feature type="transmembrane region" description="Helical" evidence="1">
    <location>
        <begin position="70"/>
        <end position="90"/>
    </location>
</feature>
<dbReference type="RefSeq" id="WP_142535461.1">
    <property type="nucleotide sequence ID" value="NZ_SGJB01000004.1"/>
</dbReference>
<evidence type="ECO:0000256" key="1">
    <source>
        <dbReference type="SAM" id="Phobius"/>
    </source>
</evidence>
<comment type="caution">
    <text evidence="3">The sequence shown here is derived from an EMBL/GenBank/DDBJ whole genome shotgun (WGS) entry which is preliminary data.</text>
</comment>
<dbReference type="EMBL" id="SGJB01000004">
    <property type="protein sequence ID" value="TQQ85104.1"/>
    <property type="molecule type" value="Genomic_DNA"/>
</dbReference>
<evidence type="ECO:0000313" key="3">
    <source>
        <dbReference type="EMBL" id="TQQ85104.1"/>
    </source>
</evidence>
<keyword evidence="1" id="KW-0472">Membrane</keyword>
<keyword evidence="3" id="KW-0378">Hydrolase</keyword>
<feature type="transmembrane region" description="Helical" evidence="1">
    <location>
        <begin position="299"/>
        <end position="319"/>
    </location>
</feature>
<organism evidence="3 4">
    <name type="scientific">Peptacetobacter hominis</name>
    <dbReference type="NCBI Taxonomy" id="2743610"/>
    <lineage>
        <taxon>Bacteria</taxon>
        <taxon>Bacillati</taxon>
        <taxon>Bacillota</taxon>
        <taxon>Clostridia</taxon>
        <taxon>Peptostreptococcales</taxon>
        <taxon>Peptostreptococcaceae</taxon>
        <taxon>Peptacetobacter</taxon>
    </lineage>
</organism>
<feature type="transmembrane region" description="Helical" evidence="1">
    <location>
        <begin position="9"/>
        <end position="28"/>
    </location>
</feature>
<proteinExistence type="predicted"/>
<keyword evidence="1" id="KW-0812">Transmembrane</keyword>
<keyword evidence="3" id="KW-0645">Protease</keyword>
<dbReference type="AlphaFoldDB" id="A0A544QWP7"/>
<sequence length="328" mass="37557">MYDEKRELLIYLVSVFAITFLTGIPLAYSYYNGLSVDVFPLVQMLYPAACVMLTYMIVRKGDPKIPQKRYTFYLGVVSLAIIAMIMGTVLKINVNGLIESALVIIGFIFIFLILKVEDKEKAREYGLRGSMKGWIKYSLIFILFYIASLFLEELFSGNISEMMQVLSTDTFKKVFSMILIPITFLFQIMIFFGEEYGWRYFLQGRLQNMTGKRVGVILTGIIWGLWHMPLNFFYYMDPEYGLIGMASYQIGCITGGIFLAYVFMKTKNIWVVSIIHCINNMMTPIIYGMNSTSSRNPSWGGVVASLVANVLVFGIILFAKEFRKEQNI</sequence>
<dbReference type="InterPro" id="IPR042150">
    <property type="entry name" value="MmRce1-like"/>
</dbReference>
<dbReference type="GO" id="GO:0004175">
    <property type="term" value="F:endopeptidase activity"/>
    <property type="evidence" value="ECO:0007669"/>
    <property type="project" value="UniProtKB-ARBA"/>
</dbReference>
<name>A0A544QWP7_9FIRM</name>
<keyword evidence="3" id="KW-0482">Metalloprotease</keyword>
<protein>
    <submittedName>
        <fullName evidence="3">CPBP family intramembrane metalloprotease</fullName>
    </submittedName>
</protein>
<dbReference type="PANTHER" id="PTHR35797">
    <property type="entry name" value="PROTEASE-RELATED"/>
    <property type="match status" value="1"/>
</dbReference>
<feature type="transmembrane region" description="Helical" evidence="1">
    <location>
        <begin position="134"/>
        <end position="151"/>
    </location>
</feature>
<reference evidence="3 4" key="1">
    <citation type="submission" date="2019-02" db="EMBL/GenBank/DDBJ databases">
        <title>Peptostreptococcaceae bacterium ZHW00191 nov., a new bacterium isolated from the human gut.</title>
        <authorList>
            <person name="Zhou H.-W."/>
            <person name="Chen X.-J."/>
        </authorList>
    </citation>
    <scope>NUCLEOTIDE SEQUENCE [LARGE SCALE GENOMIC DNA]</scope>
    <source>
        <strain evidence="3 4">ZHW00191</strain>
    </source>
</reference>
<feature type="transmembrane region" description="Helical" evidence="1">
    <location>
        <begin position="214"/>
        <end position="234"/>
    </location>
</feature>
<dbReference type="PANTHER" id="PTHR35797:SF1">
    <property type="entry name" value="PROTEASE"/>
    <property type="match status" value="1"/>
</dbReference>
<gene>
    <name evidence="3" type="ORF">EXD82_03135</name>
</gene>
<feature type="transmembrane region" description="Helical" evidence="1">
    <location>
        <begin position="40"/>
        <end position="58"/>
    </location>
</feature>
<dbReference type="Proteomes" id="UP000317863">
    <property type="component" value="Unassembled WGS sequence"/>
</dbReference>
<keyword evidence="4" id="KW-1185">Reference proteome</keyword>
<feature type="transmembrane region" description="Helical" evidence="1">
    <location>
        <begin position="171"/>
        <end position="193"/>
    </location>
</feature>
<evidence type="ECO:0000313" key="4">
    <source>
        <dbReference type="Proteomes" id="UP000317863"/>
    </source>
</evidence>
<dbReference type="GO" id="GO:0008237">
    <property type="term" value="F:metallopeptidase activity"/>
    <property type="evidence" value="ECO:0007669"/>
    <property type="project" value="UniProtKB-KW"/>
</dbReference>
<evidence type="ECO:0000259" key="2">
    <source>
        <dbReference type="Pfam" id="PF02517"/>
    </source>
</evidence>
<feature type="domain" description="CAAX prenyl protease 2/Lysostaphin resistance protein A-like" evidence="2">
    <location>
        <begin position="180"/>
        <end position="282"/>
    </location>
</feature>
<keyword evidence="1" id="KW-1133">Transmembrane helix</keyword>
<dbReference type="GO" id="GO:0006508">
    <property type="term" value="P:proteolysis"/>
    <property type="evidence" value="ECO:0007669"/>
    <property type="project" value="UniProtKB-KW"/>
</dbReference>